<protein>
    <submittedName>
        <fullName evidence="2">Uncharacterized protein</fullName>
    </submittedName>
</protein>
<dbReference type="Proteomes" id="UP000887574">
    <property type="component" value="Unplaced"/>
</dbReference>
<dbReference type="AlphaFoldDB" id="A0A915EC18"/>
<proteinExistence type="predicted"/>
<evidence type="ECO:0000313" key="2">
    <source>
        <dbReference type="WBParaSite" id="jg426"/>
    </source>
</evidence>
<evidence type="ECO:0000313" key="1">
    <source>
        <dbReference type="Proteomes" id="UP000887574"/>
    </source>
</evidence>
<organism evidence="1 2">
    <name type="scientific">Ditylenchus dipsaci</name>
    <dbReference type="NCBI Taxonomy" id="166011"/>
    <lineage>
        <taxon>Eukaryota</taxon>
        <taxon>Metazoa</taxon>
        <taxon>Ecdysozoa</taxon>
        <taxon>Nematoda</taxon>
        <taxon>Chromadorea</taxon>
        <taxon>Rhabditida</taxon>
        <taxon>Tylenchina</taxon>
        <taxon>Tylenchomorpha</taxon>
        <taxon>Sphaerularioidea</taxon>
        <taxon>Anguinidae</taxon>
        <taxon>Anguininae</taxon>
        <taxon>Ditylenchus</taxon>
    </lineage>
</organism>
<name>A0A915EC18_9BILA</name>
<dbReference type="WBParaSite" id="jg426">
    <property type="protein sequence ID" value="jg426"/>
    <property type="gene ID" value="jg426"/>
</dbReference>
<reference evidence="2" key="1">
    <citation type="submission" date="2022-11" db="UniProtKB">
        <authorList>
            <consortium name="WormBaseParasite"/>
        </authorList>
    </citation>
    <scope>IDENTIFICATION</scope>
</reference>
<keyword evidence="1" id="KW-1185">Reference proteome</keyword>
<accession>A0A915EC18</accession>
<sequence length="152" mass="17684">MHKAVDAASKIVKPVSSSNPQQARRNVLAVYKDLQQQTPQLWFQLGMQDIPLPLFRELLKNEFLKNKHIQDVRVIDRKVEETKHHIISTKLGFYNTYVVRNYLFGQGLNRDLAAWFSRCVNSSYARLLDRKFLNGRVLNNSDQCSIIKIVLL</sequence>